<organism evidence="2 3">
    <name type="scientific">Micromonospora zhanjiangensis</name>
    <dbReference type="NCBI Taxonomy" id="1522057"/>
    <lineage>
        <taxon>Bacteria</taxon>
        <taxon>Bacillati</taxon>
        <taxon>Actinomycetota</taxon>
        <taxon>Actinomycetes</taxon>
        <taxon>Micromonosporales</taxon>
        <taxon>Micromonosporaceae</taxon>
        <taxon>Micromonospora</taxon>
    </lineage>
</organism>
<name>A0ABV8KKR7_9ACTN</name>
<dbReference type="EMBL" id="JBHSBN010000006">
    <property type="protein sequence ID" value="MFC4106688.1"/>
    <property type="molecule type" value="Genomic_DNA"/>
</dbReference>
<accession>A0ABV8KKR7</accession>
<reference evidence="3" key="1">
    <citation type="journal article" date="2019" name="Int. J. Syst. Evol. Microbiol.">
        <title>The Global Catalogue of Microorganisms (GCM) 10K type strain sequencing project: providing services to taxonomists for standard genome sequencing and annotation.</title>
        <authorList>
            <consortium name="The Broad Institute Genomics Platform"/>
            <consortium name="The Broad Institute Genome Sequencing Center for Infectious Disease"/>
            <person name="Wu L."/>
            <person name="Ma J."/>
        </authorList>
    </citation>
    <scope>NUCLEOTIDE SEQUENCE [LARGE SCALE GENOMIC DNA]</scope>
    <source>
        <strain evidence="3">2902at01</strain>
    </source>
</reference>
<evidence type="ECO:0000256" key="1">
    <source>
        <dbReference type="SAM" id="MobiDB-lite"/>
    </source>
</evidence>
<comment type="caution">
    <text evidence="2">The sequence shown here is derived from an EMBL/GenBank/DDBJ whole genome shotgun (WGS) entry which is preliminary data.</text>
</comment>
<feature type="region of interest" description="Disordered" evidence="1">
    <location>
        <begin position="1"/>
        <end position="22"/>
    </location>
</feature>
<protein>
    <submittedName>
        <fullName evidence="2">Uncharacterized protein</fullName>
    </submittedName>
</protein>
<evidence type="ECO:0000313" key="2">
    <source>
        <dbReference type="EMBL" id="MFC4106688.1"/>
    </source>
</evidence>
<dbReference type="Proteomes" id="UP001595868">
    <property type="component" value="Unassembled WGS sequence"/>
</dbReference>
<gene>
    <name evidence="2" type="ORF">ACFOX0_12170</name>
</gene>
<keyword evidence="3" id="KW-1185">Reference proteome</keyword>
<proteinExistence type="predicted"/>
<evidence type="ECO:0000313" key="3">
    <source>
        <dbReference type="Proteomes" id="UP001595868"/>
    </source>
</evidence>
<dbReference type="RefSeq" id="WP_377544845.1">
    <property type="nucleotide sequence ID" value="NZ_JBHSBN010000006.1"/>
</dbReference>
<sequence>MPRKSRRDLLGPWPQRRQEQRENVLMELARQLRAEFRTAQHQSQRP</sequence>